<keyword evidence="1" id="KW-0413">Isomerase</keyword>
<evidence type="ECO:0000259" key="3">
    <source>
        <dbReference type="PROSITE" id="PS51168"/>
    </source>
</evidence>
<dbReference type="GO" id="GO:0009094">
    <property type="term" value="P:L-phenylalanine biosynthetic process"/>
    <property type="evidence" value="ECO:0007669"/>
    <property type="project" value="InterPro"/>
</dbReference>
<dbReference type="PANTHER" id="PTHR38041:SF1">
    <property type="entry name" value="CHORISMATE MUTASE"/>
    <property type="match status" value="1"/>
</dbReference>
<dbReference type="EMBL" id="AP011803">
    <property type="protein sequence ID" value="BAL59563.1"/>
    <property type="molecule type" value="Genomic_DNA"/>
</dbReference>
<feature type="domain" description="Chorismate mutase" evidence="3">
    <location>
        <begin position="1"/>
        <end position="87"/>
    </location>
</feature>
<dbReference type="GO" id="GO:0005737">
    <property type="term" value="C:cytoplasm"/>
    <property type="evidence" value="ECO:0007669"/>
    <property type="project" value="InterPro"/>
</dbReference>
<dbReference type="PANTHER" id="PTHR38041">
    <property type="entry name" value="CHORISMATE MUTASE"/>
    <property type="match status" value="1"/>
</dbReference>
<reference evidence="4" key="1">
    <citation type="journal article" date="2005" name="Environ. Microbiol.">
        <title>Genetic and functional properties of uncultivated thermophilic crenarchaeotes from a subsurface gold mine as revealed by analysis of genome fragments.</title>
        <authorList>
            <person name="Nunoura T."/>
            <person name="Hirayama H."/>
            <person name="Takami H."/>
            <person name="Oida H."/>
            <person name="Nishi S."/>
            <person name="Shimamura S."/>
            <person name="Suzuki Y."/>
            <person name="Inagaki F."/>
            <person name="Takai K."/>
            <person name="Nealson K.H."/>
            <person name="Horikoshi K."/>
        </authorList>
    </citation>
    <scope>NUCLEOTIDE SEQUENCE</scope>
</reference>
<dbReference type="InterPro" id="IPR036263">
    <property type="entry name" value="Chorismate_II_sf"/>
</dbReference>
<evidence type="ECO:0000256" key="2">
    <source>
        <dbReference type="SAM" id="Coils"/>
    </source>
</evidence>
<name>H5SVD4_ACEAU</name>
<dbReference type="Pfam" id="PF01817">
    <property type="entry name" value="CM_2"/>
    <property type="match status" value="1"/>
</dbReference>
<evidence type="ECO:0000256" key="1">
    <source>
        <dbReference type="ARBA" id="ARBA00023235"/>
    </source>
</evidence>
<dbReference type="InterPro" id="IPR036979">
    <property type="entry name" value="CM_dom_sf"/>
</dbReference>
<sequence>MNLERWRQQIDQIDERLLELLNERAQLALAIGREKRTHGLSVPAPEREAQILQRLCARNRGPLDEHAIRQIFSTIFAEFRRLQESTP</sequence>
<dbReference type="GO" id="GO:0004106">
    <property type="term" value="F:chorismate mutase activity"/>
    <property type="evidence" value="ECO:0007669"/>
    <property type="project" value="InterPro"/>
</dbReference>
<dbReference type="PROSITE" id="PS51168">
    <property type="entry name" value="CHORISMATE_MUT_2"/>
    <property type="match status" value="1"/>
</dbReference>
<dbReference type="InterPro" id="IPR002701">
    <property type="entry name" value="CM_II_prokaryot"/>
</dbReference>
<dbReference type="SMART" id="SM00830">
    <property type="entry name" value="CM_2"/>
    <property type="match status" value="1"/>
</dbReference>
<accession>H5SVD4</accession>
<organism evidence="4">
    <name type="scientific">Acetithermum autotrophicum</name>
    <dbReference type="NCBI Taxonomy" id="1446466"/>
    <lineage>
        <taxon>Bacteria</taxon>
        <taxon>Candidatus Bipolaricaulota</taxon>
        <taxon>Candidatus Acetithermum</taxon>
    </lineage>
</organism>
<dbReference type="SUPFAM" id="SSF48600">
    <property type="entry name" value="Chorismate mutase II"/>
    <property type="match status" value="1"/>
</dbReference>
<dbReference type="GO" id="GO:0046417">
    <property type="term" value="P:chorismate metabolic process"/>
    <property type="evidence" value="ECO:0007669"/>
    <property type="project" value="InterPro"/>
</dbReference>
<dbReference type="Gene3D" id="1.20.59.10">
    <property type="entry name" value="Chorismate mutase"/>
    <property type="match status" value="1"/>
</dbReference>
<protein>
    <submittedName>
        <fullName evidence="4">Chorismate mutase</fullName>
    </submittedName>
</protein>
<proteinExistence type="predicted"/>
<dbReference type="GO" id="GO:0009697">
    <property type="term" value="P:salicylic acid biosynthetic process"/>
    <property type="evidence" value="ECO:0007669"/>
    <property type="project" value="TreeGrafter"/>
</dbReference>
<gene>
    <name evidence="4" type="ORF">HGMM_OP4C199</name>
</gene>
<evidence type="ECO:0000313" key="4">
    <source>
        <dbReference type="EMBL" id="BAL59563.1"/>
    </source>
</evidence>
<feature type="coiled-coil region" evidence="2">
    <location>
        <begin position="3"/>
        <end position="30"/>
    </location>
</feature>
<dbReference type="InterPro" id="IPR010957">
    <property type="entry name" value="G/b/e-P-prot_chorismate_mutase"/>
</dbReference>
<dbReference type="NCBIfam" id="TIGR01807">
    <property type="entry name" value="CM_P2"/>
    <property type="match status" value="1"/>
</dbReference>
<dbReference type="AlphaFoldDB" id="H5SVD4"/>
<keyword evidence="2" id="KW-0175">Coiled coil</keyword>
<reference evidence="4" key="2">
    <citation type="journal article" date="2012" name="PLoS ONE">
        <title>A Deeply Branching Thermophilic Bacterium with an Ancient Acetyl-CoA Pathway Dominates a Subsurface Ecosystem.</title>
        <authorList>
            <person name="Takami H."/>
            <person name="Noguchi H."/>
            <person name="Takaki Y."/>
            <person name="Uchiyama I."/>
            <person name="Toyoda A."/>
            <person name="Nishi S."/>
            <person name="Chee G.-J."/>
            <person name="Arai W."/>
            <person name="Nunoura T."/>
            <person name="Itoh T."/>
            <person name="Hattori M."/>
            <person name="Takai K."/>
        </authorList>
    </citation>
    <scope>NUCLEOTIDE SEQUENCE</scope>
</reference>
<dbReference type="InterPro" id="IPR051331">
    <property type="entry name" value="Chorismate_mutase-related"/>
</dbReference>